<evidence type="ECO:0000313" key="3">
    <source>
        <dbReference type="Proteomes" id="UP001151760"/>
    </source>
</evidence>
<feature type="transmembrane region" description="Helical" evidence="1">
    <location>
        <begin position="144"/>
        <end position="165"/>
    </location>
</feature>
<keyword evidence="1" id="KW-0472">Membrane</keyword>
<dbReference type="Proteomes" id="UP001151760">
    <property type="component" value="Unassembled WGS sequence"/>
</dbReference>
<proteinExistence type="predicted"/>
<protein>
    <submittedName>
        <fullName evidence="2">Uncharacterized protein</fullName>
    </submittedName>
</protein>
<organism evidence="2 3">
    <name type="scientific">Tanacetum coccineum</name>
    <dbReference type="NCBI Taxonomy" id="301880"/>
    <lineage>
        <taxon>Eukaryota</taxon>
        <taxon>Viridiplantae</taxon>
        <taxon>Streptophyta</taxon>
        <taxon>Embryophyta</taxon>
        <taxon>Tracheophyta</taxon>
        <taxon>Spermatophyta</taxon>
        <taxon>Magnoliopsida</taxon>
        <taxon>eudicotyledons</taxon>
        <taxon>Gunneridae</taxon>
        <taxon>Pentapetalae</taxon>
        <taxon>asterids</taxon>
        <taxon>campanulids</taxon>
        <taxon>Asterales</taxon>
        <taxon>Asteraceae</taxon>
        <taxon>Asteroideae</taxon>
        <taxon>Anthemideae</taxon>
        <taxon>Anthemidinae</taxon>
        <taxon>Tanacetum</taxon>
    </lineage>
</organism>
<gene>
    <name evidence="2" type="ORF">Tco_0752788</name>
</gene>
<name>A0ABQ4ZB74_9ASTR</name>
<keyword evidence="1" id="KW-0812">Transmembrane</keyword>
<reference evidence="2" key="1">
    <citation type="journal article" date="2022" name="Int. J. Mol. Sci.">
        <title>Draft Genome of Tanacetum Coccineum: Genomic Comparison of Closely Related Tanacetum-Family Plants.</title>
        <authorList>
            <person name="Yamashiro T."/>
            <person name="Shiraishi A."/>
            <person name="Nakayama K."/>
            <person name="Satake H."/>
        </authorList>
    </citation>
    <scope>NUCLEOTIDE SEQUENCE</scope>
</reference>
<reference evidence="2" key="2">
    <citation type="submission" date="2022-01" db="EMBL/GenBank/DDBJ databases">
        <authorList>
            <person name="Yamashiro T."/>
            <person name="Shiraishi A."/>
            <person name="Satake H."/>
            <person name="Nakayama K."/>
        </authorList>
    </citation>
    <scope>NUCLEOTIDE SEQUENCE</scope>
</reference>
<dbReference type="EMBL" id="BQNB010011109">
    <property type="protein sequence ID" value="GJS86247.1"/>
    <property type="molecule type" value="Genomic_DNA"/>
</dbReference>
<evidence type="ECO:0000313" key="2">
    <source>
        <dbReference type="EMBL" id="GJS86247.1"/>
    </source>
</evidence>
<accession>A0ABQ4ZB74</accession>
<keyword evidence="3" id="KW-1185">Reference proteome</keyword>
<evidence type="ECO:0000256" key="1">
    <source>
        <dbReference type="SAM" id="Phobius"/>
    </source>
</evidence>
<keyword evidence="1" id="KW-1133">Transmembrane helix</keyword>
<sequence length="215" mass="25241">MAQEVVRQENEEEPGQRTRLMVRNDVVGVLRGCLGIDSVRTIKCISNFEERMKLVRGEVKERVTVQLEAFRKMGNLRFIKLCDPYSLKWSCSSNDDMSCFAFKHLKYLEWEGFPCKSLDNFDMGNVMPDVYEIDRKLLQTHLSILSYFLLIFLAIIIPINPHQWYQRGVDLWRKKLKLNSNRKPTSDLRSMKLCLTKSWPNCRSLQPYQDQALVA</sequence>
<comment type="caution">
    <text evidence="2">The sequence shown here is derived from an EMBL/GenBank/DDBJ whole genome shotgun (WGS) entry which is preliminary data.</text>
</comment>